<gene>
    <name evidence="6" type="ORF">CyHV3-GZ_ORF41L</name>
    <name evidence="5" type="ORF">CyHV3_ORF41</name>
    <name evidence="7" type="ORF">KHVJ049</name>
</gene>
<evidence type="ECO:0000313" key="5">
    <source>
        <dbReference type="EMBL" id="ABG42868.1"/>
    </source>
</evidence>
<evidence type="ECO:0000313" key="6">
    <source>
        <dbReference type="EMBL" id="AIC32396.1"/>
    </source>
</evidence>
<dbReference type="PANTHER" id="PTHR23327">
    <property type="entry name" value="RING FINGER PROTEIN 127"/>
    <property type="match status" value="1"/>
</dbReference>
<reference evidence="8 9" key="1">
    <citation type="journal article" date="2007" name="J. Virol.">
        <title>Genome sequences of three koi herpesvirus isolates representing the expanding distribution of an emerging disease threatening koi and common carp worldwide.</title>
        <authorList>
            <person name="Aoki T."/>
            <person name="Hirono I."/>
            <person name="Kurokawa K."/>
            <person name="Fukuda H."/>
            <person name="Nahary R."/>
            <person name="Eldar A."/>
            <person name="Davison A.J."/>
            <person name="Waltzek T.B."/>
            <person name="Bercovier H."/>
            <person name="Hedrick R.P."/>
        </authorList>
    </citation>
    <scope>NUCLEOTIDE SEQUENCE [LARGE SCALE GENOMIC DNA]</scope>
    <source>
        <strain evidence="4">KHV-I</strain>
        <strain evidence="5 9">KHV-U</strain>
        <strain evidence="7">TUMST1</strain>
    </source>
</reference>
<dbReference type="Proteomes" id="UP000169752">
    <property type="component" value="Segment"/>
</dbReference>
<dbReference type="GO" id="GO:0061630">
    <property type="term" value="F:ubiquitin protein ligase activity"/>
    <property type="evidence" value="ECO:0007669"/>
    <property type="project" value="TreeGrafter"/>
</dbReference>
<evidence type="ECO:0000259" key="3">
    <source>
        <dbReference type="PROSITE" id="PS50089"/>
    </source>
</evidence>
<dbReference type="GeneID" id="11266371"/>
<dbReference type="KEGG" id="vg:11266371"/>
<dbReference type="InterPro" id="IPR001841">
    <property type="entry name" value="Znf_RING"/>
</dbReference>
<dbReference type="GO" id="GO:0008270">
    <property type="term" value="F:zinc ion binding"/>
    <property type="evidence" value="ECO:0007669"/>
    <property type="project" value="UniProtKB-KW"/>
</dbReference>
<evidence type="ECO:0000256" key="2">
    <source>
        <dbReference type="SAM" id="MobiDB-lite"/>
    </source>
</evidence>
<dbReference type="EMBL" id="AP008984">
    <property type="protein sequence ID" value="BAF48853.1"/>
    <property type="molecule type" value="Genomic_DNA"/>
</dbReference>
<feature type="region of interest" description="Disordered" evidence="2">
    <location>
        <begin position="114"/>
        <end position="193"/>
    </location>
</feature>
<evidence type="ECO:0000256" key="1">
    <source>
        <dbReference type="PROSITE-ProRule" id="PRU00175"/>
    </source>
</evidence>
<organism evidence="4 8">
    <name type="scientific">Cyprinid herpesvirus 3</name>
    <name type="common">CyHV-3</name>
    <dbReference type="NCBI Taxonomy" id="180230"/>
    <lineage>
        <taxon>Viruses</taxon>
        <taxon>Duplodnaviria</taxon>
        <taxon>Heunggongvirae</taxon>
        <taxon>Peploviricota</taxon>
        <taxon>Herviviricetes</taxon>
        <taxon>Herpesvirales</taxon>
        <taxon>Alloherpesviridae</taxon>
        <taxon>Cyvirus</taxon>
        <taxon>Cyvirus cyprinidallo3</taxon>
    </lineage>
</organism>
<reference evidence="6 10" key="3">
    <citation type="journal article" date="2015" name="Vet. Microbiol.">
        <title>Whole-genome sequence of a novel Chinese cyprinid herpesvirus 3 isolate reveals the existence of a distinct European genotype in East Asia.</title>
        <authorList>
            <person name="Li W."/>
            <person name="Lee X."/>
            <person name="Weng S."/>
            <person name="He J."/>
            <person name="Dong C."/>
        </authorList>
    </citation>
    <scope>NUCLEOTIDE SEQUENCE [LARGE SCALE GENOMIC DNA]</scope>
    <source>
        <strain evidence="6">KHV-GZ11</strain>
    </source>
</reference>
<keyword evidence="1" id="KW-0863">Zinc-finger</keyword>
<proteinExistence type="predicted"/>
<dbReference type="EMBL" id="DQ177346">
    <property type="protein sequence ID" value="ABC55203.1"/>
    <property type="molecule type" value="Genomic_DNA"/>
</dbReference>
<evidence type="ECO:0000313" key="10">
    <source>
        <dbReference type="Proteomes" id="UP000160099"/>
    </source>
</evidence>
<keyword evidence="9" id="KW-1185">Reference proteome</keyword>
<dbReference type="RefSeq" id="YP_001096076.1">
    <property type="nucleotide sequence ID" value="NC_009127.1"/>
</dbReference>
<dbReference type="EMBL" id="KJ627438">
    <property type="protein sequence ID" value="AIC32396.1"/>
    <property type="molecule type" value="Genomic_DNA"/>
</dbReference>
<accession>A3QMK9</accession>
<sequence length="508" mass="56392">MPLTRSLGLSNQTQQKEGREMDSKTLECPLCLCRLSEPVTTACGHNFCKGCWDRVALKPNYHKKRCPVCRRMCAMALNVNIMLQQLIATVAPEPEPSPEPFMPVAPAVRDQEMKDVSGDGDSDSGHSSTTTATPTVYPEGYPAGAFESSDDNPSSDEDDDDSSVPAYPLPLGDLPVGLDDSEEEDEEEDEANPHVNQAITWAIGDQPAYSSHSYEEIRQKHGVVCSVMFEGQRFARPVLFELELPEPGASWYVCVSSGSEGWEGHLISNETNGLEHVRRLAVYARPGEFVKYIDIDTGKVVGYCAPPHPNNVEVFKFWGFPVMDSRCVMLACSTRKTLPNREPLSFELYPSRLVSFEPLSGGVEWDPPCLRPVNRYWYTAVRPPYLMKMTASHSNLYAEIQTGIQTCWVIGVMEAPLAVVYKDGILRPSDQHPAMYDPCSYPIRTYTGMTVIVHASVRTGRVVMWDKRTNERVYQSRLREGSTSVTLVAGVTIGGNTGALTLIDYRGQ</sequence>
<dbReference type="PANTHER" id="PTHR23327:SF42">
    <property type="entry name" value="LON PEPTIDASE N-TERMINAL DOMAIN AND RING FINGER PROTEIN C14F5.10C"/>
    <property type="match status" value="1"/>
</dbReference>
<evidence type="ECO:0000313" key="9">
    <source>
        <dbReference type="Proteomes" id="UP000156776"/>
    </source>
</evidence>
<dbReference type="Proteomes" id="UP000106924">
    <property type="component" value="Segment"/>
</dbReference>
<dbReference type="Gene3D" id="3.30.40.10">
    <property type="entry name" value="Zinc/RING finger domain, C3HC4 (zinc finger)"/>
    <property type="match status" value="1"/>
</dbReference>
<protein>
    <submittedName>
        <fullName evidence="6">ORF41L</fullName>
    </submittedName>
    <submittedName>
        <fullName evidence="5">Protein ORF41</fullName>
    </submittedName>
</protein>
<feature type="compositionally biased region" description="Acidic residues" evidence="2">
    <location>
        <begin position="179"/>
        <end position="190"/>
    </location>
</feature>
<dbReference type="Pfam" id="PF13923">
    <property type="entry name" value="zf-C3HC4_2"/>
    <property type="match status" value="1"/>
</dbReference>
<feature type="region of interest" description="Disordered" evidence="2">
    <location>
        <begin position="1"/>
        <end position="20"/>
    </location>
</feature>
<feature type="compositionally biased region" description="Acidic residues" evidence="2">
    <location>
        <begin position="148"/>
        <end position="162"/>
    </location>
</feature>
<keyword evidence="1" id="KW-0479">Metal-binding</keyword>
<dbReference type="PROSITE" id="PS50089">
    <property type="entry name" value="ZF_RING_2"/>
    <property type="match status" value="1"/>
</dbReference>
<reference evidence="5" key="2">
    <citation type="submission" date="2007-03" db="EMBL/GenBank/DDBJ databases">
        <title>Comparative genomics of carp herpesviruses.</title>
        <authorList>
            <person name="Davison A.J."/>
            <person name="Kurobe T."/>
            <person name="Gatherer D."/>
            <person name="Cunningham C."/>
            <person name="Waltzek T.B."/>
            <person name="Korf I."/>
            <person name="Fukuda H."/>
            <person name="Hedrick R.P."/>
        </authorList>
    </citation>
    <scope>NUCLEOTIDE SEQUENCE</scope>
    <source>
        <strain evidence="5">KHV-U</strain>
    </source>
</reference>
<evidence type="ECO:0000313" key="7">
    <source>
        <dbReference type="EMBL" id="BAF48853.1"/>
    </source>
</evidence>
<dbReference type="SUPFAM" id="SSF57850">
    <property type="entry name" value="RING/U-box"/>
    <property type="match status" value="1"/>
</dbReference>
<dbReference type="Proteomes" id="UP000156776">
    <property type="component" value="Segment"/>
</dbReference>
<dbReference type="OrthoDB" id="41550at10239"/>
<evidence type="ECO:0000313" key="8">
    <source>
        <dbReference type="Proteomes" id="UP000106924"/>
    </source>
</evidence>
<dbReference type="InterPro" id="IPR013083">
    <property type="entry name" value="Znf_RING/FYVE/PHD"/>
</dbReference>
<name>A3QMK9_CYHV3</name>
<dbReference type="EMBL" id="DQ657948">
    <property type="protein sequence ID" value="ABG42868.1"/>
    <property type="molecule type" value="Genomic_DNA"/>
</dbReference>
<feature type="domain" description="RING-type" evidence="3">
    <location>
        <begin position="28"/>
        <end position="70"/>
    </location>
</feature>
<keyword evidence="1" id="KW-0862">Zinc</keyword>
<feature type="compositionally biased region" description="Low complexity" evidence="2">
    <location>
        <begin position="169"/>
        <end position="178"/>
    </location>
</feature>
<dbReference type="SMART" id="SM00184">
    <property type="entry name" value="RING"/>
    <property type="match status" value="1"/>
</dbReference>
<evidence type="ECO:0000313" key="4">
    <source>
        <dbReference type="EMBL" id="ABC55203.1"/>
    </source>
</evidence>
<dbReference type="Proteomes" id="UP000160099">
    <property type="component" value="Segment"/>
</dbReference>